<dbReference type="EMBL" id="PVNK01000164">
    <property type="protein sequence ID" value="PRP96772.1"/>
    <property type="molecule type" value="Genomic_DNA"/>
</dbReference>
<dbReference type="RefSeq" id="WP_106392891.1">
    <property type="nucleotide sequence ID" value="NZ_PVNK01000164.1"/>
</dbReference>
<dbReference type="Proteomes" id="UP000237968">
    <property type="component" value="Unassembled WGS sequence"/>
</dbReference>
<feature type="signal peptide" evidence="2">
    <location>
        <begin position="1"/>
        <end position="21"/>
    </location>
</feature>
<feature type="chain" id="PRO_5015661574" description="Lipoprotein" evidence="2">
    <location>
        <begin position="22"/>
        <end position="189"/>
    </location>
</feature>
<sequence>MTRVSALISCLALGLLCFVPACDGGDAQDEETTSTGGETGGETDGGQACGTEWVEKDGTTPSIMDEWGAPCMQNSDCEPLLGADAECITNILGVYDLPGGFCSKFCELPDTMTTFVHDAPDCDPNGGVTCVGAKGLFTSCIIECESDDQCGREGYGCRTMPTLASEGDPTFCLMNTTDCCATDSGECAP</sequence>
<comment type="caution">
    <text evidence="3">The sequence shown here is derived from an EMBL/GenBank/DDBJ whole genome shotgun (WGS) entry which is preliminary data.</text>
</comment>
<feature type="compositionally biased region" description="Gly residues" evidence="1">
    <location>
        <begin position="37"/>
        <end position="48"/>
    </location>
</feature>
<keyword evidence="2" id="KW-0732">Signal</keyword>
<evidence type="ECO:0000313" key="3">
    <source>
        <dbReference type="EMBL" id="PRP96772.1"/>
    </source>
</evidence>
<gene>
    <name evidence="3" type="ORF">ENSA5_35460</name>
</gene>
<feature type="region of interest" description="Disordered" evidence="1">
    <location>
        <begin position="28"/>
        <end position="49"/>
    </location>
</feature>
<organism evidence="3 4">
    <name type="scientific">Enhygromyxa salina</name>
    <dbReference type="NCBI Taxonomy" id="215803"/>
    <lineage>
        <taxon>Bacteria</taxon>
        <taxon>Pseudomonadati</taxon>
        <taxon>Myxococcota</taxon>
        <taxon>Polyangia</taxon>
        <taxon>Nannocystales</taxon>
        <taxon>Nannocystaceae</taxon>
        <taxon>Enhygromyxa</taxon>
    </lineage>
</organism>
<evidence type="ECO:0000313" key="4">
    <source>
        <dbReference type="Proteomes" id="UP000237968"/>
    </source>
</evidence>
<dbReference type="AlphaFoldDB" id="A0A2S9XV94"/>
<proteinExistence type="predicted"/>
<dbReference type="OrthoDB" id="5517161at2"/>
<keyword evidence="4" id="KW-1185">Reference proteome</keyword>
<evidence type="ECO:0000256" key="2">
    <source>
        <dbReference type="SAM" id="SignalP"/>
    </source>
</evidence>
<evidence type="ECO:0008006" key="5">
    <source>
        <dbReference type="Google" id="ProtNLM"/>
    </source>
</evidence>
<protein>
    <recommendedName>
        <fullName evidence="5">Lipoprotein</fullName>
    </recommendedName>
</protein>
<name>A0A2S9XV94_9BACT</name>
<reference evidence="3 4" key="1">
    <citation type="submission" date="2018-03" db="EMBL/GenBank/DDBJ databases">
        <title>Draft Genome Sequences of the Obligatory Marine Myxobacteria Enhygromyxa salina SWB005.</title>
        <authorList>
            <person name="Poehlein A."/>
            <person name="Moghaddam J.A."/>
            <person name="Harms H."/>
            <person name="Alanjari M."/>
            <person name="Koenig G.M."/>
            <person name="Daniel R."/>
            <person name="Schaeberle T.F."/>
        </authorList>
    </citation>
    <scope>NUCLEOTIDE SEQUENCE [LARGE SCALE GENOMIC DNA]</scope>
    <source>
        <strain evidence="3 4">SWB005</strain>
    </source>
</reference>
<accession>A0A2S9XV94</accession>
<evidence type="ECO:0000256" key="1">
    <source>
        <dbReference type="SAM" id="MobiDB-lite"/>
    </source>
</evidence>